<feature type="chain" id="PRO_5043650675" description="Allergen" evidence="2">
    <location>
        <begin position="19"/>
        <end position="356"/>
    </location>
</feature>
<sequence>MSHCQFWLVFLAVVLVDGWPRHHHKPKPAPDQKPKNQVVQYYQQATADQPLLDAPGDPQNLNVYNVQVQKSHKDNKVSGHMGPHSVSVSMQGPGTVSLDTSQLNVHPEDQQPDHTITMIKDSGACPQCSSVNVKTGLKGPIPLPLTGASTPVEQSKEEKPGHDGVSLTLDEEKQTRPKQKPTKADLPDEASLTLDEENQKRPKQKPTKEDSLEEGHVNHVHEPEQLGHEPEEEDKSVTKPGAETPMTHVLHHIDKIANKVIKNLESSLPVANQKPKHEEQVINGHKLKIDSGGNHQKVVGKMDPNNVNVVAQGPQTVSVTSSGTDLSQDVVFDPNPYCPDKPCPPGQSGSEGKGHH</sequence>
<evidence type="ECO:0000256" key="1">
    <source>
        <dbReference type="SAM" id="MobiDB-lite"/>
    </source>
</evidence>
<feature type="signal peptide" evidence="2">
    <location>
        <begin position="1"/>
        <end position="18"/>
    </location>
</feature>
<feature type="compositionally biased region" description="Basic and acidic residues" evidence="1">
    <location>
        <begin position="206"/>
        <end position="229"/>
    </location>
</feature>
<gene>
    <name evidence="3" type="ORF">PMEA_00028200</name>
</gene>
<evidence type="ECO:0000313" key="3">
    <source>
        <dbReference type="EMBL" id="CAH3155863.1"/>
    </source>
</evidence>
<proteinExistence type="predicted"/>
<feature type="compositionally biased region" description="Pro residues" evidence="1">
    <location>
        <begin position="336"/>
        <end position="345"/>
    </location>
</feature>
<protein>
    <recommendedName>
        <fullName evidence="5">Allergen</fullName>
    </recommendedName>
</protein>
<feature type="region of interest" description="Disordered" evidence="1">
    <location>
        <begin position="74"/>
        <end position="96"/>
    </location>
</feature>
<feature type="region of interest" description="Disordered" evidence="1">
    <location>
        <begin position="135"/>
        <end position="242"/>
    </location>
</feature>
<evidence type="ECO:0000313" key="4">
    <source>
        <dbReference type="Proteomes" id="UP001159428"/>
    </source>
</evidence>
<feature type="compositionally biased region" description="Polar residues" evidence="1">
    <location>
        <begin position="86"/>
        <end position="96"/>
    </location>
</feature>
<feature type="compositionally biased region" description="Polar residues" evidence="1">
    <location>
        <begin position="315"/>
        <end position="327"/>
    </location>
</feature>
<comment type="caution">
    <text evidence="3">The sequence shown here is derived from an EMBL/GenBank/DDBJ whole genome shotgun (WGS) entry which is preliminary data.</text>
</comment>
<name>A0AAU9XRT4_9CNID</name>
<dbReference type="EMBL" id="CALNXJ010000059">
    <property type="protein sequence ID" value="CAH3155863.1"/>
    <property type="molecule type" value="Genomic_DNA"/>
</dbReference>
<organism evidence="3 4">
    <name type="scientific">Pocillopora meandrina</name>
    <dbReference type="NCBI Taxonomy" id="46732"/>
    <lineage>
        <taxon>Eukaryota</taxon>
        <taxon>Metazoa</taxon>
        <taxon>Cnidaria</taxon>
        <taxon>Anthozoa</taxon>
        <taxon>Hexacorallia</taxon>
        <taxon>Scleractinia</taxon>
        <taxon>Astrocoeniina</taxon>
        <taxon>Pocilloporidae</taxon>
        <taxon>Pocillopora</taxon>
    </lineage>
</organism>
<keyword evidence="4" id="KW-1185">Reference proteome</keyword>
<accession>A0AAU9XRT4</accession>
<feature type="region of interest" description="Disordered" evidence="1">
    <location>
        <begin position="315"/>
        <end position="356"/>
    </location>
</feature>
<dbReference type="AlphaFoldDB" id="A0AAU9XRT4"/>
<dbReference type="Proteomes" id="UP001159428">
    <property type="component" value="Unassembled WGS sequence"/>
</dbReference>
<evidence type="ECO:0008006" key="5">
    <source>
        <dbReference type="Google" id="ProtNLM"/>
    </source>
</evidence>
<reference evidence="3 4" key="1">
    <citation type="submission" date="2022-05" db="EMBL/GenBank/DDBJ databases">
        <authorList>
            <consortium name="Genoscope - CEA"/>
            <person name="William W."/>
        </authorList>
    </citation>
    <scope>NUCLEOTIDE SEQUENCE [LARGE SCALE GENOMIC DNA]</scope>
</reference>
<keyword evidence="2" id="KW-0732">Signal</keyword>
<evidence type="ECO:0000256" key="2">
    <source>
        <dbReference type="SAM" id="SignalP"/>
    </source>
</evidence>